<evidence type="ECO:0000313" key="2">
    <source>
        <dbReference type="Proteomes" id="UP001499988"/>
    </source>
</evidence>
<dbReference type="RefSeq" id="WP_345332325.1">
    <property type="nucleotide sequence ID" value="NZ_BAABJZ010000003.1"/>
</dbReference>
<name>A0ABP9ECT5_9GAMM</name>
<comment type="caution">
    <text evidence="1">The sequence shown here is derived from an EMBL/GenBank/DDBJ whole genome shotgun (WGS) entry which is preliminary data.</text>
</comment>
<keyword evidence="2" id="KW-1185">Reference proteome</keyword>
<dbReference type="Gene3D" id="1.10.357.10">
    <property type="entry name" value="Tetracycline Repressor, domain 2"/>
    <property type="match status" value="1"/>
</dbReference>
<dbReference type="Proteomes" id="UP001499988">
    <property type="component" value="Unassembled WGS sequence"/>
</dbReference>
<gene>
    <name evidence="1" type="ORF">GCM10023333_01740</name>
</gene>
<protein>
    <submittedName>
        <fullName evidence="1">Uncharacterized protein</fullName>
    </submittedName>
</protein>
<organism evidence="1 2">
    <name type="scientific">Ferrimonas pelagia</name>
    <dbReference type="NCBI Taxonomy" id="1177826"/>
    <lineage>
        <taxon>Bacteria</taxon>
        <taxon>Pseudomonadati</taxon>
        <taxon>Pseudomonadota</taxon>
        <taxon>Gammaproteobacteria</taxon>
        <taxon>Alteromonadales</taxon>
        <taxon>Ferrimonadaceae</taxon>
        <taxon>Ferrimonas</taxon>
    </lineage>
</organism>
<reference evidence="2" key="1">
    <citation type="journal article" date="2019" name="Int. J. Syst. Evol. Microbiol.">
        <title>The Global Catalogue of Microorganisms (GCM) 10K type strain sequencing project: providing services to taxonomists for standard genome sequencing and annotation.</title>
        <authorList>
            <consortium name="The Broad Institute Genomics Platform"/>
            <consortium name="The Broad Institute Genome Sequencing Center for Infectious Disease"/>
            <person name="Wu L."/>
            <person name="Ma J."/>
        </authorList>
    </citation>
    <scope>NUCLEOTIDE SEQUENCE [LARGE SCALE GENOMIC DNA]</scope>
    <source>
        <strain evidence="2">JCM 18401</strain>
    </source>
</reference>
<proteinExistence type="predicted"/>
<sequence length="217" mass="24482">MSFNTLASSVGCSVNTIYSEFINKDDLALALFNRYFAKWGVELFALSFQCPADYLSRFILPHYIGAVHQDDEYESLGLGAIGADSNVWERASPKRLLITRKLFSIWKRQQYDYLVQGRLMGLIKGSEKNIWDVISMLSVIERGFSILSLNPMLSDEIRSINSPYICDQFACAMAQLQPADSPISFDFESIKKNADAIVGNLEGFDPDSYIESIERSI</sequence>
<evidence type="ECO:0000313" key="1">
    <source>
        <dbReference type="EMBL" id="GAA4872611.1"/>
    </source>
</evidence>
<accession>A0ABP9ECT5</accession>
<dbReference type="EMBL" id="BAABJZ010000003">
    <property type="protein sequence ID" value="GAA4872611.1"/>
    <property type="molecule type" value="Genomic_DNA"/>
</dbReference>